<name>A0ABS3FV41_9CYAN</name>
<reference evidence="1 2" key="1">
    <citation type="submission" date="2021-03" db="EMBL/GenBank/DDBJ databases">
        <title>Metabolic Capacity of the Antarctic Cyanobacterium Phormidium pseudopriestleyi that Sustains Oxygenic Photosynthesis in the Presence of Hydrogen Sulfide.</title>
        <authorList>
            <person name="Lumian J.E."/>
            <person name="Jungblut A.D."/>
            <person name="Dillon M.L."/>
            <person name="Hawes I."/>
            <person name="Doran P.T."/>
            <person name="Mackey T.J."/>
            <person name="Dick G.J."/>
            <person name="Grettenberger C.L."/>
            <person name="Sumner D.Y."/>
        </authorList>
    </citation>
    <scope>NUCLEOTIDE SEQUENCE [LARGE SCALE GENOMIC DNA]</scope>
    <source>
        <strain evidence="1 2">FRX01</strain>
    </source>
</reference>
<evidence type="ECO:0000313" key="2">
    <source>
        <dbReference type="Proteomes" id="UP000664844"/>
    </source>
</evidence>
<dbReference type="Proteomes" id="UP000664844">
    <property type="component" value="Unassembled WGS sequence"/>
</dbReference>
<accession>A0ABS3FV41</accession>
<keyword evidence="2" id="KW-1185">Reference proteome</keyword>
<evidence type="ECO:0000313" key="1">
    <source>
        <dbReference type="EMBL" id="MBO0350633.1"/>
    </source>
</evidence>
<comment type="caution">
    <text evidence="1">The sequence shown here is derived from an EMBL/GenBank/DDBJ whole genome shotgun (WGS) entry which is preliminary data.</text>
</comment>
<protein>
    <submittedName>
        <fullName evidence="1">Uncharacterized protein</fullName>
    </submittedName>
</protein>
<gene>
    <name evidence="1" type="ORF">J0895_16325</name>
</gene>
<dbReference type="EMBL" id="JAFLQW010000434">
    <property type="protein sequence ID" value="MBO0350633.1"/>
    <property type="molecule type" value="Genomic_DNA"/>
</dbReference>
<proteinExistence type="predicted"/>
<dbReference type="RefSeq" id="WP_207089107.1">
    <property type="nucleotide sequence ID" value="NZ_JAFLQW010000434.1"/>
</dbReference>
<sequence length="112" mass="12382">MTYIAPLSPFGPPYVGGEGIPQLLQGSSSQFLPLLMRLFQSRVRNIERHRYSIGKRNRVSATEFVKKPGLLSYKANLSQVLKRRCCFGDTDAGDRTGRILVFIAPVVGIIGS</sequence>
<organism evidence="1 2">
    <name type="scientific">Phormidium pseudopriestleyi FRX01</name>
    <dbReference type="NCBI Taxonomy" id="1759528"/>
    <lineage>
        <taxon>Bacteria</taxon>
        <taxon>Bacillati</taxon>
        <taxon>Cyanobacteriota</taxon>
        <taxon>Cyanophyceae</taxon>
        <taxon>Oscillatoriophycideae</taxon>
        <taxon>Oscillatoriales</taxon>
        <taxon>Oscillatoriaceae</taxon>
        <taxon>Phormidium</taxon>
    </lineage>
</organism>